<keyword evidence="5" id="KW-0274">FAD</keyword>
<dbReference type="HOGENOM" id="CLU_002483_1_0_11"/>
<dbReference type="Proteomes" id="UP000029482">
    <property type="component" value="Chromosome"/>
</dbReference>
<evidence type="ECO:0000256" key="3">
    <source>
        <dbReference type="ARBA" id="ARBA00022548"/>
    </source>
</evidence>
<evidence type="ECO:0000256" key="13">
    <source>
        <dbReference type="ARBA" id="ARBA00049723"/>
    </source>
</evidence>
<dbReference type="EC" id="5.3.3.1" evidence="11"/>
<accession>A0A089XGJ7</accession>
<dbReference type="SUPFAM" id="SSF51905">
    <property type="entry name" value="FAD/NAD(P)-binding domain"/>
    <property type="match status" value="1"/>
</dbReference>
<dbReference type="Gene3D" id="3.30.410.10">
    <property type="entry name" value="Cholesterol Oxidase, domain 2"/>
    <property type="match status" value="1"/>
</dbReference>
<dbReference type="GO" id="GO:0008203">
    <property type="term" value="P:cholesterol metabolic process"/>
    <property type="evidence" value="ECO:0007669"/>
    <property type="project" value="UniProtKB-KW"/>
</dbReference>
<keyword evidence="19" id="KW-1185">Reference proteome</keyword>
<dbReference type="GO" id="GO:0004769">
    <property type="term" value="F:steroid Delta-isomerase activity"/>
    <property type="evidence" value="ECO:0007669"/>
    <property type="project" value="UniProtKB-EC"/>
</dbReference>
<evidence type="ECO:0000256" key="10">
    <source>
        <dbReference type="ARBA" id="ARBA00023235"/>
    </source>
</evidence>
<evidence type="ECO:0000313" key="19">
    <source>
        <dbReference type="Proteomes" id="UP000029482"/>
    </source>
</evidence>
<dbReference type="GO" id="GO:0016995">
    <property type="term" value="F:cholesterol oxidase activity"/>
    <property type="evidence" value="ECO:0007669"/>
    <property type="project" value="UniProtKB-EC"/>
</dbReference>
<comment type="cofactor">
    <cofactor evidence="1">
        <name>FAD</name>
        <dbReference type="ChEBI" id="CHEBI:57692"/>
    </cofactor>
</comment>
<organism evidence="18 19">
    <name type="scientific">Streptomyces glaucescens</name>
    <dbReference type="NCBI Taxonomy" id="1907"/>
    <lineage>
        <taxon>Bacteria</taxon>
        <taxon>Bacillati</taxon>
        <taxon>Actinomycetota</taxon>
        <taxon>Actinomycetes</taxon>
        <taxon>Kitasatosporales</taxon>
        <taxon>Streptomycetaceae</taxon>
        <taxon>Streptomyces</taxon>
    </lineage>
</organism>
<evidence type="ECO:0000256" key="12">
    <source>
        <dbReference type="ARBA" id="ARBA00049645"/>
    </source>
</evidence>
<keyword evidence="7" id="KW-0443">Lipid metabolism</keyword>
<dbReference type="OrthoDB" id="517968at2"/>
<name>A0A089XGJ7_STRGA</name>
<protein>
    <recommendedName>
        <fullName evidence="14">Cholesterol oxidase</fullName>
        <ecNumber evidence="13">1.1.3.6</ecNumber>
        <ecNumber evidence="11">5.3.3.1</ecNumber>
    </recommendedName>
    <alternativeName>
        <fullName evidence="15">Cholesterol isomerase</fullName>
    </alternativeName>
</protein>
<evidence type="ECO:0000256" key="7">
    <source>
        <dbReference type="ARBA" id="ARBA00023098"/>
    </source>
</evidence>
<evidence type="ECO:0000256" key="9">
    <source>
        <dbReference type="ARBA" id="ARBA00023221"/>
    </source>
</evidence>
<proteinExistence type="inferred from homology"/>
<feature type="domain" description="Glucose-methanol-choline oxidoreductase C-terminal" evidence="17">
    <location>
        <begin position="498"/>
        <end position="552"/>
    </location>
</feature>
<sequence>MANEPHDSQDTAVVDTVVVGSGFGGAVTAYRLAEAGRSVLVAYPPGGFPRSPADMARNFWDPSNGLPGMFGIWSFRGLEGVVYSGLGGGSLIYANDLLRKDEQWFVHESPLPGGGYENWPIGRADLDPHYDRVERMLGSTPYPYAGTPKTLALHLAARQLGLPVFRPPLAVSFAPRPGALPVPGAQLTDPGYGNLHGLPRSTWRLGGECDVGCNYGAKNTLDHTCLSAARHHGADVRTRCEVRGFTPRAGGRDVSYVVHDPAREGRRTATDRLPQHHIGCRRLVLAAGTFGSTYLLPRNRVALPGLSGAVGTRFCGNGDLLGMVLRATAGAGRARPLRLDGSRGPVITSAVRGGDALDDDGSTGRGFYIEDAGYPDFVAWLVESSQLPGGARRLLGFGLHRLLARLGVDPACRVGGQLALLLGPAAFSATSLPLLGTGRDVPDGRLRLRRGHLDIDWTTLTSRPYFDRVRSTMRDIAGALGGDFLDNPLWWWGNRVITMHPLGGAPMGRHPGEGVCDDIGEVFGFPALHVLDGALLPGAVGANPSLTIAAVADRACDRILDGKAASRTAGRAPAGRPAHERPTAVGTALLTPAEAAPPASATPATHPGRGRSGSLAGSTGTPAGSAHTPPAEPPTSLSFTEEMKGHVALDVDDPEQGRALGRSLGQRLSFRLTITARDVNRFVTDPEHATDAVGHVDCDIVGGRLKVERGWFELFTRDGDPSRRRMLYRLYLRTQEGTPLTGHKDVHDDPGVDVWPGTSTLYVRLLTGHTHPDEDPTATVIGAGVVVIRIGDCLQRLTTFRTTGPHPGRAMERFGKLFLGELCAVYGERLARAVPWRDRP</sequence>
<feature type="region of interest" description="Disordered" evidence="16">
    <location>
        <begin position="594"/>
        <end position="638"/>
    </location>
</feature>
<dbReference type="EC" id="1.1.3.6" evidence="13"/>
<dbReference type="AlphaFoldDB" id="A0A089XGJ7"/>
<dbReference type="eggNOG" id="COG2303">
    <property type="taxonomic scope" value="Bacteria"/>
</dbReference>
<evidence type="ECO:0000256" key="1">
    <source>
        <dbReference type="ARBA" id="ARBA00001974"/>
    </source>
</evidence>
<evidence type="ECO:0000256" key="11">
    <source>
        <dbReference type="ARBA" id="ARBA00038856"/>
    </source>
</evidence>
<dbReference type="EMBL" id="CP009438">
    <property type="protein sequence ID" value="AIS02389.1"/>
    <property type="molecule type" value="Genomic_DNA"/>
</dbReference>
<evidence type="ECO:0000256" key="14">
    <source>
        <dbReference type="ARBA" id="ARBA00049744"/>
    </source>
</evidence>
<keyword evidence="4" id="KW-0285">Flavoprotein</keyword>
<keyword evidence="8" id="KW-1207">Sterol metabolism</keyword>
<dbReference type="InterPro" id="IPR007867">
    <property type="entry name" value="GMC_OxRtase_C"/>
</dbReference>
<evidence type="ECO:0000256" key="16">
    <source>
        <dbReference type="SAM" id="MobiDB-lite"/>
    </source>
</evidence>
<evidence type="ECO:0000256" key="4">
    <source>
        <dbReference type="ARBA" id="ARBA00022630"/>
    </source>
</evidence>
<evidence type="ECO:0000256" key="6">
    <source>
        <dbReference type="ARBA" id="ARBA00023002"/>
    </source>
</evidence>
<dbReference type="PANTHER" id="PTHR47470">
    <property type="entry name" value="CHOLESTEROL OXIDASE"/>
    <property type="match status" value="1"/>
</dbReference>
<evidence type="ECO:0000256" key="8">
    <source>
        <dbReference type="ARBA" id="ARBA00023166"/>
    </source>
</evidence>
<dbReference type="InterPro" id="IPR036188">
    <property type="entry name" value="FAD/NAD-bd_sf"/>
</dbReference>
<dbReference type="RefSeq" id="WP_043506022.1">
    <property type="nucleotide sequence ID" value="NZ_CP009438.1"/>
</dbReference>
<dbReference type="STRING" id="1907.SGLAU_32275"/>
<keyword evidence="3" id="KW-0153">Cholesterol metabolism</keyword>
<evidence type="ECO:0000313" key="18">
    <source>
        <dbReference type="EMBL" id="AIS02389.1"/>
    </source>
</evidence>
<dbReference type="KEGG" id="sgu:SGLAU_32275"/>
<comment type="similarity">
    <text evidence="2">Belongs to the GMC oxidoreductase family.</text>
</comment>
<evidence type="ECO:0000256" key="5">
    <source>
        <dbReference type="ARBA" id="ARBA00022827"/>
    </source>
</evidence>
<evidence type="ECO:0000256" key="2">
    <source>
        <dbReference type="ARBA" id="ARBA00010790"/>
    </source>
</evidence>
<keyword evidence="6" id="KW-0560">Oxidoreductase</keyword>
<keyword evidence="9" id="KW-0753">Steroid metabolism</keyword>
<comment type="pathway">
    <text evidence="12">Steroid metabolism; cholesterol degradation.</text>
</comment>
<feature type="compositionally biased region" description="Low complexity" evidence="16">
    <location>
        <begin position="594"/>
        <end position="605"/>
    </location>
</feature>
<dbReference type="Gene3D" id="3.50.50.60">
    <property type="entry name" value="FAD/NAD(P)-binding domain"/>
    <property type="match status" value="3"/>
</dbReference>
<evidence type="ECO:0000259" key="17">
    <source>
        <dbReference type="Pfam" id="PF05199"/>
    </source>
</evidence>
<keyword evidence="10" id="KW-0413">Isomerase</keyword>
<dbReference type="InterPro" id="IPR052542">
    <property type="entry name" value="Cholesterol_Oxidase"/>
</dbReference>
<dbReference type="Pfam" id="PF05199">
    <property type="entry name" value="GMC_oxred_C"/>
    <property type="match status" value="1"/>
</dbReference>
<dbReference type="PANTHER" id="PTHR47470:SF1">
    <property type="entry name" value="FAD-DEPENDENT OXIDOREDUCTASE 2 FAD BINDING DOMAIN-CONTAINING PROTEIN"/>
    <property type="match status" value="1"/>
</dbReference>
<reference evidence="19" key="1">
    <citation type="journal article" date="2015" name="J. Biotechnol.">
        <title>Complete genome sequence of the actinobacterium Streptomyces glaucescens GLA.O (DSM 40922) consisting of a linear chromosome and one linear plasmid.</title>
        <authorList>
            <person name="Ortseifen V."/>
            <person name="Winkler A."/>
            <person name="Albersmeier A."/>
            <person name="Wendler S."/>
            <person name="Puhler A."/>
            <person name="Kalinowski J."/>
            <person name="Ruckert C."/>
        </authorList>
    </citation>
    <scope>NUCLEOTIDE SEQUENCE [LARGE SCALE GENOMIC DNA]</scope>
    <source>
        <strain evidence="19">DSM 40922 / GLA O</strain>
    </source>
</reference>
<evidence type="ECO:0000256" key="15">
    <source>
        <dbReference type="ARBA" id="ARBA00049778"/>
    </source>
</evidence>
<gene>
    <name evidence="18" type="ORF">SGLAU_32275</name>
</gene>